<feature type="chain" id="PRO_5045037425" evidence="1">
    <location>
        <begin position="16"/>
        <end position="124"/>
    </location>
</feature>
<evidence type="ECO:0000313" key="3">
    <source>
        <dbReference type="Proteomes" id="UP001176941"/>
    </source>
</evidence>
<sequence length="124" mass="13496">MLLMWAFLLFKHVEHGPGSQGHKYLESAGIGGIRGVVAVWIGSLAWRLGLCRPASSARLSFKTLTLSPSELCSWQGNCSGTRFSMVDQDAWCLSHPWGFHFGGSMLQPSPCPVSPWLPLLSLGP</sequence>
<organism evidence="2 3">
    <name type="scientific">Rangifer tarandus platyrhynchus</name>
    <name type="common">Svalbard reindeer</name>
    <dbReference type="NCBI Taxonomy" id="3082113"/>
    <lineage>
        <taxon>Eukaryota</taxon>
        <taxon>Metazoa</taxon>
        <taxon>Chordata</taxon>
        <taxon>Craniata</taxon>
        <taxon>Vertebrata</taxon>
        <taxon>Euteleostomi</taxon>
        <taxon>Mammalia</taxon>
        <taxon>Eutheria</taxon>
        <taxon>Laurasiatheria</taxon>
        <taxon>Artiodactyla</taxon>
        <taxon>Ruminantia</taxon>
        <taxon>Pecora</taxon>
        <taxon>Cervidae</taxon>
        <taxon>Odocoileinae</taxon>
        <taxon>Rangifer</taxon>
    </lineage>
</organism>
<feature type="signal peptide" evidence="1">
    <location>
        <begin position="1"/>
        <end position="15"/>
    </location>
</feature>
<keyword evidence="1" id="KW-0732">Signal</keyword>
<accession>A0ABN9A3L7</accession>
<proteinExistence type="predicted"/>
<name>A0ABN9A3L7_RANTA</name>
<protein>
    <submittedName>
        <fullName evidence="2">Uncharacterized protein</fullName>
    </submittedName>
</protein>
<evidence type="ECO:0000256" key="1">
    <source>
        <dbReference type="SAM" id="SignalP"/>
    </source>
</evidence>
<evidence type="ECO:0000313" key="2">
    <source>
        <dbReference type="EMBL" id="CAI9179591.1"/>
    </source>
</evidence>
<reference evidence="2" key="1">
    <citation type="submission" date="2023-04" db="EMBL/GenBank/DDBJ databases">
        <authorList>
            <consortium name="ELIXIR-Norway"/>
        </authorList>
    </citation>
    <scope>NUCLEOTIDE SEQUENCE [LARGE SCALE GENOMIC DNA]</scope>
</reference>
<keyword evidence="3" id="KW-1185">Reference proteome</keyword>
<dbReference type="Proteomes" id="UP001176941">
    <property type="component" value="Chromosome 9"/>
</dbReference>
<gene>
    <name evidence="2" type="ORF">MRATA1EN1_LOCUS28553</name>
</gene>
<dbReference type="EMBL" id="OX459945">
    <property type="protein sequence ID" value="CAI9179591.1"/>
    <property type="molecule type" value="Genomic_DNA"/>
</dbReference>